<dbReference type="InterPro" id="IPR009282">
    <property type="entry name" value="DUF937"/>
</dbReference>
<protein>
    <submittedName>
        <fullName evidence="1">DUF937 domain-containing protein</fullName>
    </submittedName>
</protein>
<dbReference type="EMBL" id="VJWA01000002">
    <property type="protein sequence ID" value="TRW14857.1"/>
    <property type="molecule type" value="Genomic_DNA"/>
</dbReference>
<dbReference type="AlphaFoldDB" id="A0A552U9F7"/>
<gene>
    <name evidence="1" type="ORF">FMM06_14375</name>
</gene>
<dbReference type="Pfam" id="PF06078">
    <property type="entry name" value="DUF937"/>
    <property type="match status" value="1"/>
</dbReference>
<sequence length="161" mass="15372">MAQQLLDLIDRFGGAQAVSAMAARVGISPEQAQAAMAALMPAVAGGIAKADPAAIDAAAAPAADVTPASDAGVGAGSELVGQIFGSNAPAVTAHAAQATGLDAGILAQLLPMVTTLAAGTLAGKASGPQGAAGTLAGLLDRDGDGNPLDEIMGFAGKLFGR</sequence>
<dbReference type="Proteomes" id="UP000317894">
    <property type="component" value="Unassembled WGS sequence"/>
</dbReference>
<accession>A0A552U9F7</accession>
<name>A0A552U9F7_9SPHN</name>
<keyword evidence="2" id="KW-1185">Reference proteome</keyword>
<dbReference type="OrthoDB" id="5526542at2"/>
<comment type="caution">
    <text evidence="1">The sequence shown here is derived from an EMBL/GenBank/DDBJ whole genome shotgun (WGS) entry which is preliminary data.</text>
</comment>
<dbReference type="RefSeq" id="WP_144335027.1">
    <property type="nucleotide sequence ID" value="NZ_VJWA01000002.1"/>
</dbReference>
<evidence type="ECO:0000313" key="2">
    <source>
        <dbReference type="Proteomes" id="UP000317894"/>
    </source>
</evidence>
<organism evidence="1 2">
    <name type="scientific">Glacieibacterium frigidum</name>
    <dbReference type="NCBI Taxonomy" id="2593303"/>
    <lineage>
        <taxon>Bacteria</taxon>
        <taxon>Pseudomonadati</taxon>
        <taxon>Pseudomonadota</taxon>
        <taxon>Alphaproteobacteria</taxon>
        <taxon>Sphingomonadales</taxon>
        <taxon>Sphingosinicellaceae</taxon>
        <taxon>Glacieibacterium</taxon>
    </lineage>
</organism>
<proteinExistence type="predicted"/>
<evidence type="ECO:0000313" key="1">
    <source>
        <dbReference type="EMBL" id="TRW14857.1"/>
    </source>
</evidence>
<reference evidence="1 2" key="1">
    <citation type="submission" date="2019-07" db="EMBL/GenBank/DDBJ databases">
        <title>Novel species isolated from glacier.</title>
        <authorList>
            <person name="Liu Q."/>
            <person name="Xin Y.-H."/>
        </authorList>
    </citation>
    <scope>NUCLEOTIDE SEQUENCE [LARGE SCALE GENOMIC DNA]</scope>
    <source>
        <strain evidence="1 2">LB1R16</strain>
    </source>
</reference>